<dbReference type="InterPro" id="IPR014729">
    <property type="entry name" value="Rossmann-like_a/b/a_fold"/>
</dbReference>
<dbReference type="AlphaFoldDB" id="A0A495CVW8"/>
<dbReference type="Gene3D" id="3.40.50.620">
    <property type="entry name" value="HUPs"/>
    <property type="match status" value="1"/>
</dbReference>
<evidence type="ECO:0000313" key="2">
    <source>
        <dbReference type="Proteomes" id="UP000273675"/>
    </source>
</evidence>
<gene>
    <name evidence="1" type="ORF">C7435_3386</name>
</gene>
<organism evidence="1 2">
    <name type="scientific">Maricaulis maris</name>
    <dbReference type="NCBI Taxonomy" id="74318"/>
    <lineage>
        <taxon>Bacteria</taxon>
        <taxon>Pseudomonadati</taxon>
        <taxon>Pseudomonadota</taxon>
        <taxon>Alphaproteobacteria</taxon>
        <taxon>Maricaulales</taxon>
        <taxon>Maricaulaceae</taxon>
        <taxon>Maricaulis</taxon>
    </lineage>
</organism>
<dbReference type="Proteomes" id="UP000273675">
    <property type="component" value="Unassembled WGS sequence"/>
</dbReference>
<protein>
    <recommendedName>
        <fullName evidence="3">7-cyano-7-deazaguanine synthase in queuosine biosynthesis</fullName>
    </recommendedName>
</protein>
<proteinExistence type="predicted"/>
<name>A0A495CVW8_9PROT</name>
<dbReference type="EMBL" id="RBIM01000010">
    <property type="protein sequence ID" value="RKQ89525.1"/>
    <property type="molecule type" value="Genomic_DNA"/>
</dbReference>
<sequence length="439" mass="48140">MTRVFAHPDQAAFSSAKYEIPVLLFGRVQVGGPPNAVGNQVRRQLARLDLPIEQSAYDFLAIALAVAAADRFALRSAADDGFGRNIEVTVGLADPARWTPVAKKLERALGFLSGDQWHFNFVAGGDTVPSHKERSRLKNKVDLEGADEVCLFSGGMDSLIGAIDRIADGHRPLLVSRSTRGDGGYQTYLHGMLPEVPSLRINDDIRGELQGEPSTRTRSIVFLALAACAASAISRLHNDSIVPLIIPENGFISLNPPLTVRRIGALSTRTVHPHFISSLQAIFDEVGIPAAIENPYFFKTKGEALRECRDQPLVTKLISKTTSCGKWKRYWQQCGRCVPCLIRRSAFHAAGIADETATSKHVGYRFDDLNDALRTDRDRADIRAVSAAIRRVNGGDFGKWVIRGGPLPLDPTARNEHKDVARRGVFEIDQFLKDLGIDA</sequence>
<reference evidence="1 2" key="1">
    <citation type="submission" date="2018-10" db="EMBL/GenBank/DDBJ databases">
        <title>Genomic Encyclopedia of Type Strains, Phase IV (KMG-IV): sequencing the most valuable type-strain genomes for metagenomic binning, comparative biology and taxonomic classification.</title>
        <authorList>
            <person name="Goeker M."/>
        </authorList>
    </citation>
    <scope>NUCLEOTIDE SEQUENCE [LARGE SCALE GENOMIC DNA]</scope>
    <source>
        <strain evidence="1 2">DSM 4734</strain>
    </source>
</reference>
<dbReference type="InterPro" id="IPR049676">
    <property type="entry name" value="QatC"/>
</dbReference>
<dbReference type="OrthoDB" id="9789567at2"/>
<dbReference type="RefSeq" id="WP_011644249.1">
    <property type="nucleotide sequence ID" value="NZ_RBIM01000010.1"/>
</dbReference>
<evidence type="ECO:0008006" key="3">
    <source>
        <dbReference type="Google" id="ProtNLM"/>
    </source>
</evidence>
<comment type="caution">
    <text evidence="1">The sequence shown here is derived from an EMBL/GenBank/DDBJ whole genome shotgun (WGS) entry which is preliminary data.</text>
</comment>
<dbReference type="OMA" id="RAWDFLS"/>
<evidence type="ECO:0000313" key="1">
    <source>
        <dbReference type="EMBL" id="RKQ89525.1"/>
    </source>
</evidence>
<dbReference type="NCBIfam" id="NF041925">
    <property type="entry name" value="QatC"/>
    <property type="match status" value="1"/>
</dbReference>
<accession>A0A495CVW8</accession>
<dbReference type="SUPFAM" id="SSF52402">
    <property type="entry name" value="Adenine nucleotide alpha hydrolases-like"/>
    <property type="match status" value="1"/>
</dbReference>